<dbReference type="AlphaFoldDB" id="A0A7T8KGI5"/>
<reference evidence="2" key="1">
    <citation type="submission" date="2021-01" db="EMBL/GenBank/DDBJ databases">
        <title>Caligus Genome Assembly.</title>
        <authorList>
            <person name="Gallardo-Escarate C."/>
        </authorList>
    </citation>
    <scope>NUCLEOTIDE SEQUENCE [LARGE SCALE GENOMIC DNA]</scope>
</reference>
<keyword evidence="2" id="KW-1185">Reference proteome</keyword>
<feature type="non-terminal residue" evidence="1">
    <location>
        <position position="63"/>
    </location>
</feature>
<gene>
    <name evidence="1" type="ORF">FKW44_008747</name>
</gene>
<proteinExistence type="predicted"/>
<dbReference type="Proteomes" id="UP000595437">
    <property type="component" value="Chromosome 5"/>
</dbReference>
<evidence type="ECO:0000313" key="1">
    <source>
        <dbReference type="EMBL" id="QQP55530.1"/>
    </source>
</evidence>
<accession>A0A7T8KGI5</accession>
<sequence>SVDEVKGVYRTKHPAQVMVLGVVASNGKTMPPYYFRAGEKIDRHVYVKVLRYHVLPWLKAYYP</sequence>
<organism evidence="1 2">
    <name type="scientific">Caligus rogercresseyi</name>
    <name type="common">Sea louse</name>
    <dbReference type="NCBI Taxonomy" id="217165"/>
    <lineage>
        <taxon>Eukaryota</taxon>
        <taxon>Metazoa</taxon>
        <taxon>Ecdysozoa</taxon>
        <taxon>Arthropoda</taxon>
        <taxon>Crustacea</taxon>
        <taxon>Multicrustacea</taxon>
        <taxon>Hexanauplia</taxon>
        <taxon>Copepoda</taxon>
        <taxon>Siphonostomatoida</taxon>
        <taxon>Caligidae</taxon>
        <taxon>Caligus</taxon>
    </lineage>
</organism>
<dbReference type="GO" id="GO:0003676">
    <property type="term" value="F:nucleic acid binding"/>
    <property type="evidence" value="ECO:0007669"/>
    <property type="project" value="InterPro"/>
</dbReference>
<dbReference type="EMBL" id="CP045894">
    <property type="protein sequence ID" value="QQP55530.1"/>
    <property type="molecule type" value="Genomic_DNA"/>
</dbReference>
<feature type="non-terminal residue" evidence="1">
    <location>
        <position position="1"/>
    </location>
</feature>
<dbReference type="InterPro" id="IPR036397">
    <property type="entry name" value="RNaseH_sf"/>
</dbReference>
<evidence type="ECO:0000313" key="2">
    <source>
        <dbReference type="Proteomes" id="UP000595437"/>
    </source>
</evidence>
<protein>
    <submittedName>
        <fullName evidence="1">Uncharacterized protein</fullName>
    </submittedName>
</protein>
<name>A0A7T8KGI5_CALRO</name>
<dbReference type="OrthoDB" id="6400703at2759"/>
<dbReference type="Gene3D" id="3.30.420.10">
    <property type="entry name" value="Ribonuclease H-like superfamily/Ribonuclease H"/>
    <property type="match status" value="1"/>
</dbReference>